<dbReference type="PROSITE" id="PS51832">
    <property type="entry name" value="HD_GYP"/>
    <property type="match status" value="1"/>
</dbReference>
<keyword evidence="5" id="KW-1185">Reference proteome</keyword>
<dbReference type="InterPro" id="IPR052020">
    <property type="entry name" value="Cyclic_di-GMP/3'3'-cGAMP_PDE"/>
</dbReference>
<dbReference type="PROSITE" id="PS50110">
    <property type="entry name" value="RESPONSE_REGULATORY"/>
    <property type="match status" value="1"/>
</dbReference>
<dbReference type="Gene3D" id="3.40.50.2300">
    <property type="match status" value="1"/>
</dbReference>
<dbReference type="PATRIC" id="fig|1678840.3.peg.2482"/>
<dbReference type="CDD" id="cd00077">
    <property type="entry name" value="HDc"/>
    <property type="match status" value="1"/>
</dbReference>
<dbReference type="InterPro" id="IPR011006">
    <property type="entry name" value="CheY-like_superfamily"/>
</dbReference>
<dbReference type="Pfam" id="PF13487">
    <property type="entry name" value="HD_5"/>
    <property type="match status" value="1"/>
</dbReference>
<dbReference type="SMART" id="SM00448">
    <property type="entry name" value="REC"/>
    <property type="match status" value="1"/>
</dbReference>
<dbReference type="STRING" id="1678840.ATC1_131069"/>
<dbReference type="AlphaFoldDB" id="A0A0S7BXQ2"/>
<dbReference type="SUPFAM" id="SSF52172">
    <property type="entry name" value="CheY-like"/>
    <property type="match status" value="1"/>
</dbReference>
<sequence length="356" mass="40837">MKINASLVNHDSNILIVDDTVENLTLLARMLKDCGYIARPVPNGRLALQAARGEKPDLILLDITMPEMDGFEVCRQMKKDPILRDIPVLFISALTQTIEKVKAFEAGGVDYISKPFQFEEVKARVETHLHLHKLQLSLEDQVERQVKEIVELQMGMIFGLAKLAEARDSDTGRHLERIQILCRRFSEELRKNPRFADQIDDQFCDMIFHASPLHDIGKVAIEDCILLKPGELTAEEFEKMKLHTIIGASTLEEVQNRFPNNDFLNMGIQIARWHHEKWNGSGYPDGLIGEMIPLCARIMAIVDVYDAVRSKRVYKDPIPHEEACKIILRERGTHFDPAIIDVFVQLQDELEHIWRN</sequence>
<protein>
    <submittedName>
        <fullName evidence="4">Response regulator c-di-GMP phosphodiesterase, RpfG family</fullName>
    </submittedName>
</protein>
<dbReference type="PANTHER" id="PTHR45228:SF5">
    <property type="entry name" value="CYCLIC DI-GMP PHOSPHODIESTERASE VC_1348-RELATED"/>
    <property type="match status" value="1"/>
</dbReference>
<proteinExistence type="predicted"/>
<evidence type="ECO:0000259" key="3">
    <source>
        <dbReference type="PROSITE" id="PS51832"/>
    </source>
</evidence>
<dbReference type="Proteomes" id="UP000053370">
    <property type="component" value="Unassembled WGS sequence"/>
</dbReference>
<dbReference type="Gene3D" id="1.10.3210.10">
    <property type="entry name" value="Hypothetical protein af1432"/>
    <property type="match status" value="1"/>
</dbReference>
<evidence type="ECO:0000313" key="5">
    <source>
        <dbReference type="Proteomes" id="UP000053370"/>
    </source>
</evidence>
<evidence type="ECO:0000313" key="4">
    <source>
        <dbReference type="EMBL" id="GAP41087.1"/>
    </source>
</evidence>
<dbReference type="InterPro" id="IPR037522">
    <property type="entry name" value="HD_GYP_dom"/>
</dbReference>
<dbReference type="SUPFAM" id="SSF109604">
    <property type="entry name" value="HD-domain/PDEase-like"/>
    <property type="match status" value="1"/>
</dbReference>
<dbReference type="OrthoDB" id="9804863at2"/>
<feature type="domain" description="HD-GYP" evidence="3">
    <location>
        <begin position="149"/>
        <end position="356"/>
    </location>
</feature>
<dbReference type="GO" id="GO:0000160">
    <property type="term" value="P:phosphorelay signal transduction system"/>
    <property type="evidence" value="ECO:0007669"/>
    <property type="project" value="InterPro"/>
</dbReference>
<feature type="domain" description="Response regulatory" evidence="2">
    <location>
        <begin position="13"/>
        <end position="129"/>
    </location>
</feature>
<dbReference type="InterPro" id="IPR001789">
    <property type="entry name" value="Sig_transdc_resp-reg_receiver"/>
</dbReference>
<gene>
    <name evidence="4" type="ORF">ATC1_131069</name>
</gene>
<dbReference type="RefSeq" id="WP_062281590.1">
    <property type="nucleotide sequence ID" value="NZ_DF968181.1"/>
</dbReference>
<name>A0A0S7BXQ2_9CHLR</name>
<dbReference type="Pfam" id="PF00072">
    <property type="entry name" value="Response_reg"/>
    <property type="match status" value="1"/>
</dbReference>
<dbReference type="InterPro" id="IPR003607">
    <property type="entry name" value="HD/PDEase_dom"/>
</dbReference>
<keyword evidence="1" id="KW-0597">Phosphoprotein</keyword>
<reference evidence="4" key="1">
    <citation type="journal article" date="2015" name="Genome Announc.">
        <title>Draft Genome Sequence of Anaerolineae Strain TC1, a Novel Isolate from a Methanogenic Wastewater Treatment System.</title>
        <authorList>
            <person name="Matsuura N."/>
            <person name="Tourlousse D.M."/>
            <person name="Sun L."/>
            <person name="Toyonaga M."/>
            <person name="Kuroda K."/>
            <person name="Ohashi A."/>
            <person name="Cruz R."/>
            <person name="Yamaguchi T."/>
            <person name="Sekiguchi Y."/>
        </authorList>
    </citation>
    <scope>NUCLEOTIDE SEQUENCE [LARGE SCALE GENOMIC DNA]</scope>
    <source>
        <strain evidence="4">TC1</strain>
    </source>
</reference>
<evidence type="ECO:0000256" key="1">
    <source>
        <dbReference type="PROSITE-ProRule" id="PRU00169"/>
    </source>
</evidence>
<feature type="modified residue" description="4-aspartylphosphate" evidence="1">
    <location>
        <position position="62"/>
    </location>
</feature>
<dbReference type="PANTHER" id="PTHR45228">
    <property type="entry name" value="CYCLIC DI-GMP PHOSPHODIESTERASE TM_0186-RELATED"/>
    <property type="match status" value="1"/>
</dbReference>
<evidence type="ECO:0000259" key="2">
    <source>
        <dbReference type="PROSITE" id="PS50110"/>
    </source>
</evidence>
<dbReference type="CDD" id="cd19920">
    <property type="entry name" value="REC_PA4781-like"/>
    <property type="match status" value="1"/>
</dbReference>
<organism evidence="4">
    <name type="scientific">Flexilinea flocculi</name>
    <dbReference type="NCBI Taxonomy" id="1678840"/>
    <lineage>
        <taxon>Bacteria</taxon>
        <taxon>Bacillati</taxon>
        <taxon>Chloroflexota</taxon>
        <taxon>Anaerolineae</taxon>
        <taxon>Anaerolineales</taxon>
        <taxon>Anaerolineaceae</taxon>
        <taxon>Flexilinea</taxon>
    </lineage>
</organism>
<accession>A0A0S7BXQ2</accession>
<dbReference type="EMBL" id="DF968181">
    <property type="protein sequence ID" value="GAP41087.1"/>
    <property type="molecule type" value="Genomic_DNA"/>
</dbReference>